<reference evidence="1" key="1">
    <citation type="submission" date="2014-11" db="EMBL/GenBank/DDBJ databases">
        <authorList>
            <person name="Amaro Gonzalez C."/>
        </authorList>
    </citation>
    <scope>NUCLEOTIDE SEQUENCE</scope>
</reference>
<dbReference type="EMBL" id="GBXM01075648">
    <property type="protein sequence ID" value="JAH32929.1"/>
    <property type="molecule type" value="Transcribed_RNA"/>
</dbReference>
<protein>
    <submittedName>
        <fullName evidence="1">Uncharacterized protein</fullName>
    </submittedName>
</protein>
<organism evidence="1">
    <name type="scientific">Anguilla anguilla</name>
    <name type="common">European freshwater eel</name>
    <name type="synonym">Muraena anguilla</name>
    <dbReference type="NCBI Taxonomy" id="7936"/>
    <lineage>
        <taxon>Eukaryota</taxon>
        <taxon>Metazoa</taxon>
        <taxon>Chordata</taxon>
        <taxon>Craniata</taxon>
        <taxon>Vertebrata</taxon>
        <taxon>Euteleostomi</taxon>
        <taxon>Actinopterygii</taxon>
        <taxon>Neopterygii</taxon>
        <taxon>Teleostei</taxon>
        <taxon>Anguilliformes</taxon>
        <taxon>Anguillidae</taxon>
        <taxon>Anguilla</taxon>
    </lineage>
</organism>
<reference evidence="1" key="2">
    <citation type="journal article" date="2015" name="Fish Shellfish Immunol.">
        <title>Early steps in the European eel (Anguilla anguilla)-Vibrio vulnificus interaction in the gills: Role of the RtxA13 toxin.</title>
        <authorList>
            <person name="Callol A."/>
            <person name="Pajuelo D."/>
            <person name="Ebbesson L."/>
            <person name="Teles M."/>
            <person name="MacKenzie S."/>
            <person name="Amaro C."/>
        </authorList>
    </citation>
    <scope>NUCLEOTIDE SEQUENCE</scope>
</reference>
<sequence>MAPVGCPTDRATRLAPYLRVTCNEGHSSWLSGAGLYNSHS</sequence>
<name>A0A0E9RUZ1_ANGAN</name>
<proteinExistence type="predicted"/>
<evidence type="ECO:0000313" key="1">
    <source>
        <dbReference type="EMBL" id="JAH32929.1"/>
    </source>
</evidence>
<accession>A0A0E9RUZ1</accession>
<dbReference type="AlphaFoldDB" id="A0A0E9RUZ1"/>